<feature type="chain" id="PRO_5044764898" evidence="1">
    <location>
        <begin position="20"/>
        <end position="697"/>
    </location>
</feature>
<evidence type="ECO:0000313" key="2">
    <source>
        <dbReference type="EMBL" id="KAL3847896.1"/>
    </source>
</evidence>
<reference evidence="2 3" key="1">
    <citation type="submission" date="2024-11" db="EMBL/GenBank/DDBJ databases">
        <title>Chromosome-level genome assembly of the freshwater bivalve Anodonta woodiana.</title>
        <authorList>
            <person name="Chen X."/>
        </authorList>
    </citation>
    <scope>NUCLEOTIDE SEQUENCE [LARGE SCALE GENOMIC DNA]</scope>
    <source>
        <strain evidence="2">MN2024</strain>
        <tissue evidence="2">Gills</tissue>
    </source>
</reference>
<gene>
    <name evidence="2" type="ORF">ACJMK2_018787</name>
</gene>
<feature type="signal peptide" evidence="1">
    <location>
        <begin position="1"/>
        <end position="19"/>
    </location>
</feature>
<accession>A0ABD3UEG6</accession>
<dbReference type="Proteomes" id="UP001634394">
    <property type="component" value="Unassembled WGS sequence"/>
</dbReference>
<name>A0ABD3UEG6_SINWO</name>
<evidence type="ECO:0000313" key="3">
    <source>
        <dbReference type="Proteomes" id="UP001634394"/>
    </source>
</evidence>
<dbReference type="AlphaFoldDB" id="A0ABD3UEG6"/>
<comment type="caution">
    <text evidence="2">The sequence shown here is derived from an EMBL/GenBank/DDBJ whole genome shotgun (WGS) entry which is preliminary data.</text>
</comment>
<sequence>MSAILLFLWLYFCKSLCWGIEGVEKENGTRFYQERIFEAVNVSESNISLVIHSDFQTDVTWSYTTDDFLFAFVTLIADDIVVLNNILVDISTTSDSINISISERVLPPAFAVSPNSAQRPSGFAIVTFLATGCLMILSRDWRCLGWLCLMVSLILAIVKADVHGIRRVKVDIKSPRHLHFSNINLQTNGGQIDLRNILKETYAYITCSTSRHLNQGCPFCCHGNGVCRYNTCHCQPNFDDKTYCDTKKTISTLFVSTSDPRLMQSVLQNGDIVDIYGTKKADSSNVRFQSYRLRTVPDFQSLEMELDQDSNVRKISSTNGYELIFEWVSNCTLDGHIWTANGVKKHLRRISLCQSMRANLDDIKTARNVIKRNKMGTHEYFSRPMRSVNKMRIPVKNDDPRLVYIPIIVRQCGQSHRNAEVSAIFEPVGFEDNITAQFEIRAQRYEYSDEVFIQVPNTLVNQDHINTKKLCKSVLRHAKGVCRRAVDVPSKVLCSSIQVEEISNDRISSPIETFRRTCNILYESVNYFCENIFRMIAKDSVGLCEDTFENILNIFDYHQFNVIPIAKLTENRILRGVPRHVFLNRSDGMEVSPLLIEDNKPLFKITSVSVNPKDPAPLDVYQVRVDYMCATNFTAVKMDVTGSDKYWNSATCFGINPCSCCTLHAAGASNAVIDRVTIHVTDTLTNVNLTKELVIVF</sequence>
<keyword evidence="3" id="KW-1185">Reference proteome</keyword>
<protein>
    <submittedName>
        <fullName evidence="2">Uncharacterized protein</fullName>
    </submittedName>
</protein>
<organism evidence="2 3">
    <name type="scientific">Sinanodonta woodiana</name>
    <name type="common">Chinese pond mussel</name>
    <name type="synonym">Anodonta woodiana</name>
    <dbReference type="NCBI Taxonomy" id="1069815"/>
    <lineage>
        <taxon>Eukaryota</taxon>
        <taxon>Metazoa</taxon>
        <taxon>Spiralia</taxon>
        <taxon>Lophotrochozoa</taxon>
        <taxon>Mollusca</taxon>
        <taxon>Bivalvia</taxon>
        <taxon>Autobranchia</taxon>
        <taxon>Heteroconchia</taxon>
        <taxon>Palaeoheterodonta</taxon>
        <taxon>Unionida</taxon>
        <taxon>Unionoidea</taxon>
        <taxon>Unionidae</taxon>
        <taxon>Unioninae</taxon>
        <taxon>Sinanodonta</taxon>
    </lineage>
</organism>
<dbReference type="EMBL" id="JBJQND010000016">
    <property type="protein sequence ID" value="KAL3847896.1"/>
    <property type="molecule type" value="Genomic_DNA"/>
</dbReference>
<evidence type="ECO:0000256" key="1">
    <source>
        <dbReference type="SAM" id="SignalP"/>
    </source>
</evidence>
<keyword evidence="1" id="KW-0732">Signal</keyword>
<proteinExistence type="predicted"/>